<evidence type="ECO:0000256" key="1">
    <source>
        <dbReference type="ARBA" id="ARBA00004429"/>
    </source>
</evidence>
<reference evidence="10" key="1">
    <citation type="journal article" date="2019" name="Int. J. Syst. Evol. Microbiol.">
        <title>The Global Catalogue of Microorganisms (GCM) 10K type strain sequencing project: providing services to taxonomists for standard genome sequencing and annotation.</title>
        <authorList>
            <consortium name="The Broad Institute Genomics Platform"/>
            <consortium name="The Broad Institute Genome Sequencing Center for Infectious Disease"/>
            <person name="Wu L."/>
            <person name="Ma J."/>
        </authorList>
    </citation>
    <scope>NUCLEOTIDE SEQUENCE [LARGE SCALE GENOMIC DNA]</scope>
    <source>
        <strain evidence="10">NBRC 113072</strain>
    </source>
</reference>
<evidence type="ECO:0000313" key="10">
    <source>
        <dbReference type="Proteomes" id="UP001157126"/>
    </source>
</evidence>
<dbReference type="Gene3D" id="1.20.1740.10">
    <property type="entry name" value="Amino acid/polyamine transporter I"/>
    <property type="match status" value="1"/>
</dbReference>
<feature type="transmembrane region" description="Helical" evidence="8">
    <location>
        <begin position="20"/>
        <end position="41"/>
    </location>
</feature>
<evidence type="ECO:0000256" key="4">
    <source>
        <dbReference type="ARBA" id="ARBA00022519"/>
    </source>
</evidence>
<evidence type="ECO:0000256" key="2">
    <source>
        <dbReference type="ARBA" id="ARBA00022448"/>
    </source>
</evidence>
<feature type="transmembrane region" description="Helical" evidence="8">
    <location>
        <begin position="377"/>
        <end position="398"/>
    </location>
</feature>
<proteinExistence type="predicted"/>
<dbReference type="Proteomes" id="UP001157126">
    <property type="component" value="Unassembled WGS sequence"/>
</dbReference>
<organism evidence="9 10">
    <name type="scientific">Mobilicoccus caccae</name>
    <dbReference type="NCBI Taxonomy" id="1859295"/>
    <lineage>
        <taxon>Bacteria</taxon>
        <taxon>Bacillati</taxon>
        <taxon>Actinomycetota</taxon>
        <taxon>Actinomycetes</taxon>
        <taxon>Micrococcales</taxon>
        <taxon>Dermatophilaceae</taxon>
        <taxon>Mobilicoccus</taxon>
    </lineage>
</organism>
<feature type="transmembrane region" description="Helical" evidence="8">
    <location>
        <begin position="265"/>
        <end position="283"/>
    </location>
</feature>
<keyword evidence="5 8" id="KW-0812">Transmembrane</keyword>
<feature type="transmembrane region" description="Helical" evidence="8">
    <location>
        <begin position="75"/>
        <end position="95"/>
    </location>
</feature>
<keyword evidence="4" id="KW-0997">Cell inner membrane</keyword>
<feature type="transmembrane region" description="Helical" evidence="8">
    <location>
        <begin position="115"/>
        <end position="132"/>
    </location>
</feature>
<dbReference type="PANTHER" id="PTHR35334:SF2">
    <property type="entry name" value="SERINE TRANSPORTER SDAC"/>
    <property type="match status" value="1"/>
</dbReference>
<evidence type="ECO:0000256" key="5">
    <source>
        <dbReference type="ARBA" id="ARBA00022692"/>
    </source>
</evidence>
<comment type="caution">
    <text evidence="9">The sequence shown here is derived from an EMBL/GenBank/DDBJ whole genome shotgun (WGS) entry which is preliminary data.</text>
</comment>
<feature type="transmembrane region" description="Helical" evidence="8">
    <location>
        <begin position="347"/>
        <end position="365"/>
    </location>
</feature>
<feature type="transmembrane region" description="Helical" evidence="8">
    <location>
        <begin position="179"/>
        <end position="198"/>
    </location>
</feature>
<keyword evidence="3" id="KW-1003">Cell membrane</keyword>
<dbReference type="PANTHER" id="PTHR35334">
    <property type="entry name" value="SERINE TRANSPORTER"/>
    <property type="match status" value="1"/>
</dbReference>
<evidence type="ECO:0000256" key="3">
    <source>
        <dbReference type="ARBA" id="ARBA00022475"/>
    </source>
</evidence>
<keyword evidence="6 8" id="KW-1133">Transmembrane helix</keyword>
<accession>A0ABQ6IMS8</accession>
<name>A0ABQ6IMS8_9MICO</name>
<keyword evidence="10" id="KW-1185">Reference proteome</keyword>
<comment type="subcellular location">
    <subcellularLocation>
        <location evidence="1">Cell inner membrane</location>
        <topology evidence="1">Multi-pass membrane protein</topology>
    </subcellularLocation>
</comment>
<dbReference type="RefSeq" id="WP_284303189.1">
    <property type="nucleotide sequence ID" value="NZ_BSUO01000001.1"/>
</dbReference>
<evidence type="ECO:0000313" key="9">
    <source>
        <dbReference type="EMBL" id="GMA39230.1"/>
    </source>
</evidence>
<evidence type="ECO:0000256" key="8">
    <source>
        <dbReference type="SAM" id="Phobius"/>
    </source>
</evidence>
<feature type="transmembrane region" description="Helical" evidence="8">
    <location>
        <begin position="320"/>
        <end position="341"/>
    </location>
</feature>
<sequence>MLSLVGTAIGAGILFLPMNAGIGGLWTLIIVTALVLPMTYLSHRGLSRFVCGSGTPGSDITTVAREYFGVVPGKIVTVLYFFSIYPIVLIYGVSITNTVDSLMVNQLGMPSPPRWLLAGVLVALLTAVMVAGERTMLIVIQWIVWPLAALLIGTSLYLIPHWSLDGLTAVPSLPSAGATIWATIPVLVFSFSHAAAISQFSLAQQRAYGPEVAPRKAGAILRVTSIGLVVFTMSFVFSCTFALGIDGLGDAAASNLPVLSYLANVLHNPVISYLGPVIAIAAISSSFFGHYLGAAEGAAAIVRDVLGRSRAPISEGRMKIGVALFIFVTTWLVAVVNPSVLTLIETISGPIIASILYLMPMYAIHKVPALEAYRGRLSNVFVTVAGLVAVSGILFGLFR</sequence>
<feature type="transmembrane region" description="Helical" evidence="8">
    <location>
        <begin position="139"/>
        <end position="159"/>
    </location>
</feature>
<keyword evidence="2" id="KW-0813">Transport</keyword>
<evidence type="ECO:0000256" key="7">
    <source>
        <dbReference type="ARBA" id="ARBA00023136"/>
    </source>
</evidence>
<dbReference type="EMBL" id="BSUO01000001">
    <property type="protein sequence ID" value="GMA39230.1"/>
    <property type="molecule type" value="Genomic_DNA"/>
</dbReference>
<dbReference type="InterPro" id="IPR018227">
    <property type="entry name" value="Amino_acid_transport_2"/>
</dbReference>
<protein>
    <submittedName>
        <fullName evidence="9">Septum formation initiator</fullName>
    </submittedName>
</protein>
<feature type="transmembrane region" description="Helical" evidence="8">
    <location>
        <begin position="219"/>
        <end position="245"/>
    </location>
</feature>
<keyword evidence="7 8" id="KW-0472">Membrane</keyword>
<gene>
    <name evidence="9" type="primary">sdaC</name>
    <name evidence="9" type="ORF">GCM10025883_12750</name>
</gene>
<evidence type="ECO:0000256" key="6">
    <source>
        <dbReference type="ARBA" id="ARBA00022989"/>
    </source>
</evidence>